<dbReference type="GeneID" id="81430567"/>
<feature type="compositionally biased region" description="Basic residues" evidence="1">
    <location>
        <begin position="44"/>
        <end position="59"/>
    </location>
</feature>
<keyword evidence="2" id="KW-1133">Transmembrane helix</keyword>
<dbReference type="OrthoDB" id="4368550at2759"/>
<dbReference type="EMBL" id="JAPQKN010000007">
    <property type="protein sequence ID" value="KAJ5152789.1"/>
    <property type="molecule type" value="Genomic_DNA"/>
</dbReference>
<evidence type="ECO:0000256" key="2">
    <source>
        <dbReference type="SAM" id="Phobius"/>
    </source>
</evidence>
<organism evidence="3 4">
    <name type="scientific">Penicillium canariense</name>
    <dbReference type="NCBI Taxonomy" id="189055"/>
    <lineage>
        <taxon>Eukaryota</taxon>
        <taxon>Fungi</taxon>
        <taxon>Dikarya</taxon>
        <taxon>Ascomycota</taxon>
        <taxon>Pezizomycotina</taxon>
        <taxon>Eurotiomycetes</taxon>
        <taxon>Eurotiomycetidae</taxon>
        <taxon>Eurotiales</taxon>
        <taxon>Aspergillaceae</taxon>
        <taxon>Penicillium</taxon>
    </lineage>
</organism>
<proteinExistence type="predicted"/>
<gene>
    <name evidence="3" type="ORF">N7482_009267</name>
</gene>
<dbReference type="RefSeq" id="XP_056539097.1">
    <property type="nucleotide sequence ID" value="XM_056691391.1"/>
</dbReference>
<sequence length="192" mass="21077">MAFPALCSPRSARLLLFGSTALSKLSPKLVHNQPRPPAEQAMKRVSRKRRRAPRAKSKAHPADRQVSIGEMKTDGDSRPAVPLPIPILKPPGATSKVHQRHVSFGDVIVHELEEFSEPVFPPPRFAVFPAQRVPFPPCCLAPLSPPVVEFQHLPRRKRSIECTSRSLSSGSIIGIVACSIAFSVLLTWLDMG</sequence>
<dbReference type="Proteomes" id="UP001149163">
    <property type="component" value="Unassembled WGS sequence"/>
</dbReference>
<comment type="caution">
    <text evidence="3">The sequence shown here is derived from an EMBL/GenBank/DDBJ whole genome shotgun (WGS) entry which is preliminary data.</text>
</comment>
<reference evidence="3" key="2">
    <citation type="journal article" date="2023" name="IMA Fungus">
        <title>Comparative genomic study of the Penicillium genus elucidates a diverse pangenome and 15 lateral gene transfer events.</title>
        <authorList>
            <person name="Petersen C."/>
            <person name="Sorensen T."/>
            <person name="Nielsen M.R."/>
            <person name="Sondergaard T.E."/>
            <person name="Sorensen J.L."/>
            <person name="Fitzpatrick D.A."/>
            <person name="Frisvad J.C."/>
            <person name="Nielsen K.L."/>
        </authorList>
    </citation>
    <scope>NUCLEOTIDE SEQUENCE</scope>
    <source>
        <strain evidence="3">IBT 26290</strain>
    </source>
</reference>
<keyword evidence="4" id="KW-1185">Reference proteome</keyword>
<evidence type="ECO:0000313" key="4">
    <source>
        <dbReference type="Proteomes" id="UP001149163"/>
    </source>
</evidence>
<feature type="region of interest" description="Disordered" evidence="1">
    <location>
        <begin position="27"/>
        <end position="80"/>
    </location>
</feature>
<reference evidence="3" key="1">
    <citation type="submission" date="2022-11" db="EMBL/GenBank/DDBJ databases">
        <authorList>
            <person name="Petersen C."/>
        </authorList>
    </citation>
    <scope>NUCLEOTIDE SEQUENCE</scope>
    <source>
        <strain evidence="3">IBT 26290</strain>
    </source>
</reference>
<feature type="transmembrane region" description="Helical" evidence="2">
    <location>
        <begin position="166"/>
        <end position="189"/>
    </location>
</feature>
<keyword evidence="2" id="KW-0812">Transmembrane</keyword>
<dbReference type="AlphaFoldDB" id="A0A9W9HSS2"/>
<protein>
    <submittedName>
        <fullName evidence="3">Uncharacterized protein</fullName>
    </submittedName>
</protein>
<evidence type="ECO:0000256" key="1">
    <source>
        <dbReference type="SAM" id="MobiDB-lite"/>
    </source>
</evidence>
<name>A0A9W9HSS2_9EURO</name>
<keyword evidence="2" id="KW-0472">Membrane</keyword>
<evidence type="ECO:0000313" key="3">
    <source>
        <dbReference type="EMBL" id="KAJ5152789.1"/>
    </source>
</evidence>
<accession>A0A9W9HSS2</accession>